<name>M0BM90_9EURY</name>
<evidence type="ECO:0000313" key="2">
    <source>
        <dbReference type="EMBL" id="ELZ11587.1"/>
    </source>
</evidence>
<accession>M0BM90</accession>
<dbReference type="EMBL" id="AOIQ01000012">
    <property type="protein sequence ID" value="ELZ11587.1"/>
    <property type="molecule type" value="Genomic_DNA"/>
</dbReference>
<proteinExistence type="predicted"/>
<evidence type="ECO:0000313" key="3">
    <source>
        <dbReference type="Proteomes" id="UP000011560"/>
    </source>
</evidence>
<dbReference type="Proteomes" id="UP000011560">
    <property type="component" value="Unassembled WGS sequence"/>
</dbReference>
<feature type="domain" description="Domain of unknown function" evidence="1">
    <location>
        <begin position="10"/>
        <end position="181"/>
    </location>
</feature>
<sequence length="185" mass="20715">MSGETRDRGILSPADRAYLRGETTLASEQSERNTRARIRSRIAESLRDFELLIEHLSERDRRLLFEGEDGIETFDALVSAFAFLYEGVDETGLSFEHVLSEGINLAEAKRDRAAVVDLDVALQTLTVEQLREKLRRGDALSLPELAVAQASEEITPDELTRYAASRSEEPTAIDDGRIQSKVTDF</sequence>
<dbReference type="Pfam" id="PF26404">
    <property type="entry name" value="DUF8102"/>
    <property type="match status" value="1"/>
</dbReference>
<organism evidence="2 3">
    <name type="scientific">Halovivax asiaticus JCM 14624</name>
    <dbReference type="NCBI Taxonomy" id="1227490"/>
    <lineage>
        <taxon>Archaea</taxon>
        <taxon>Methanobacteriati</taxon>
        <taxon>Methanobacteriota</taxon>
        <taxon>Stenosarchaea group</taxon>
        <taxon>Halobacteria</taxon>
        <taxon>Halobacteriales</taxon>
        <taxon>Natrialbaceae</taxon>
        <taxon>Halovivax</taxon>
    </lineage>
</organism>
<comment type="caution">
    <text evidence="2">The sequence shown here is derived from an EMBL/GenBank/DDBJ whole genome shotgun (WGS) entry which is preliminary data.</text>
</comment>
<gene>
    <name evidence="2" type="ORF">C479_06981</name>
</gene>
<keyword evidence="3" id="KW-1185">Reference proteome</keyword>
<dbReference type="InterPro" id="IPR058415">
    <property type="entry name" value="DUF8102"/>
</dbReference>
<dbReference type="RefSeq" id="WP_007699934.1">
    <property type="nucleotide sequence ID" value="NZ_AOIQ01000012.1"/>
</dbReference>
<dbReference type="AlphaFoldDB" id="M0BM90"/>
<dbReference type="OrthoDB" id="193906at2157"/>
<reference evidence="2 3" key="1">
    <citation type="journal article" date="2014" name="PLoS Genet.">
        <title>Phylogenetically driven sequencing of extremely halophilic archaea reveals strategies for static and dynamic osmo-response.</title>
        <authorList>
            <person name="Becker E.A."/>
            <person name="Seitzer P.M."/>
            <person name="Tritt A."/>
            <person name="Larsen D."/>
            <person name="Krusor M."/>
            <person name="Yao A.I."/>
            <person name="Wu D."/>
            <person name="Madern D."/>
            <person name="Eisen J.A."/>
            <person name="Darling A.E."/>
            <person name="Facciotti M.T."/>
        </authorList>
    </citation>
    <scope>NUCLEOTIDE SEQUENCE [LARGE SCALE GENOMIC DNA]</scope>
    <source>
        <strain evidence="2 3">JCM 14624</strain>
    </source>
</reference>
<protein>
    <recommendedName>
        <fullName evidence="1">Domain of unknown function domain-containing protein</fullName>
    </recommendedName>
</protein>
<evidence type="ECO:0000259" key="1">
    <source>
        <dbReference type="Pfam" id="PF26404"/>
    </source>
</evidence>